<dbReference type="Gramene" id="TraesCS4B03G0663200.1">
    <property type="protein sequence ID" value="TraesCS4B03G0663200.1.CDS1"/>
    <property type="gene ID" value="TraesCS4B03G0663200"/>
</dbReference>
<proteinExistence type="predicted"/>
<dbReference type="Gramene" id="TraesSTA4B03G02348070.1">
    <property type="protein sequence ID" value="TraesSTA4B03G02348070.1.CDS1"/>
    <property type="gene ID" value="TraesSTA4B03G02348070"/>
</dbReference>
<dbReference type="Gramene" id="TraesSYM4B03G02380380.1">
    <property type="protein sequence ID" value="TraesSYM4B03G02380380.1.CDS1"/>
    <property type="gene ID" value="TraesSYM4B03G02380380"/>
</dbReference>
<dbReference type="Gramene" id="TraesARI4B03G02390850.1">
    <property type="protein sequence ID" value="TraesARI4B03G02390850.1.CDS1"/>
    <property type="gene ID" value="TraesARI4B03G02390850"/>
</dbReference>
<name>A0A3B6IRZ7_WHEAT</name>
<protein>
    <submittedName>
        <fullName evidence="1">Uncharacterized protein</fullName>
    </submittedName>
</protein>
<reference evidence="1" key="1">
    <citation type="submission" date="2018-08" db="EMBL/GenBank/DDBJ databases">
        <authorList>
            <person name="Rossello M."/>
        </authorList>
    </citation>
    <scope>NUCLEOTIDE SEQUENCE [LARGE SCALE GENOMIC DNA]</scope>
    <source>
        <strain evidence="1">cv. Chinese Spring</strain>
    </source>
</reference>
<dbReference type="Gramene" id="TraesNORUn03G04701460.1">
    <property type="protein sequence ID" value="TraesNORUn03G04701460.1.CDS1"/>
    <property type="gene ID" value="TraesNORUn03G04701460"/>
</dbReference>
<accession>A0A3B6IRZ7</accession>
<dbReference type="Gramene" id="TraesLDM4B03G02354280.1">
    <property type="protein sequence ID" value="TraesLDM4B03G02354280.1.CDS1"/>
    <property type="gene ID" value="TraesLDM4B03G02354280"/>
</dbReference>
<organism evidence="1">
    <name type="scientific">Triticum aestivum</name>
    <name type="common">Wheat</name>
    <dbReference type="NCBI Taxonomy" id="4565"/>
    <lineage>
        <taxon>Eukaryota</taxon>
        <taxon>Viridiplantae</taxon>
        <taxon>Streptophyta</taxon>
        <taxon>Embryophyta</taxon>
        <taxon>Tracheophyta</taxon>
        <taxon>Spermatophyta</taxon>
        <taxon>Magnoliopsida</taxon>
        <taxon>Liliopsida</taxon>
        <taxon>Poales</taxon>
        <taxon>Poaceae</taxon>
        <taxon>BOP clade</taxon>
        <taxon>Pooideae</taxon>
        <taxon>Triticodae</taxon>
        <taxon>Triticeae</taxon>
        <taxon>Triticinae</taxon>
        <taxon>Triticum</taxon>
    </lineage>
</organism>
<sequence length="112" mass="12378">MMALIPVNCWKIWSSTAMTSWGRLRRWSRFRNGCFTSCAMRLASTISLNSGSTLSVPRIRLSTALPSSRWPRSMRLLGVSVTKSAPRVSIAAGMPASDSDSRQPHGWILLVP</sequence>
<dbReference type="Gramene" id="TraesJAG4B03G02351540.1">
    <property type="protein sequence ID" value="TraesJAG4B03G02351540.1.CDS1"/>
    <property type="gene ID" value="TraesJAG4B03G02351540"/>
</dbReference>
<dbReference type="EnsemblPlants" id="TraesCS4B02G243600.1">
    <property type="protein sequence ID" value="TraesCS4B02G243600.1.cds1"/>
    <property type="gene ID" value="TraesCS4B02G243600"/>
</dbReference>
<dbReference type="Gramene" id="TraesRN4B0100689500.1">
    <property type="protein sequence ID" value="TraesRN4B0100689500.1"/>
    <property type="gene ID" value="TraesRN4B0100689500"/>
</dbReference>
<dbReference type="AlphaFoldDB" id="A0A3B6IRZ7"/>
<evidence type="ECO:0000313" key="1">
    <source>
        <dbReference type="EnsemblPlants" id="TraesCS4B02G243600.1.cds1"/>
    </source>
</evidence>
<dbReference type="Gramene" id="TraesNOR4B03G02370840.1">
    <property type="protein sequence ID" value="TraesNOR4B03G02370840.1.CDS1"/>
    <property type="gene ID" value="TraesNOR4B03G02370840"/>
</dbReference>
<dbReference type="Gramene" id="TraesJUL4B03G02372410.1">
    <property type="protein sequence ID" value="TraesJUL4B03G02372410.1.CDS1"/>
    <property type="gene ID" value="TraesJUL4B03G02372410"/>
</dbReference>
<dbReference type="Proteomes" id="UP000019116">
    <property type="component" value="Chromosome 4B"/>
</dbReference>
<dbReference type="Gramene" id="TraesMAC4B03G02353310.1">
    <property type="protein sequence ID" value="TraesMAC4B03G02353310.1.CDS1"/>
    <property type="gene ID" value="TraesMAC4B03G02353310"/>
</dbReference>
<dbReference type="Gramene" id="TraesLAC4B03G02307050.1">
    <property type="protein sequence ID" value="TraesLAC4B03G02307050.1.CDS1"/>
    <property type="gene ID" value="TraesLAC4B03G02307050"/>
</dbReference>
<reference evidence="1" key="2">
    <citation type="submission" date="2018-10" db="UniProtKB">
        <authorList>
            <consortium name="EnsemblPlants"/>
        </authorList>
    </citation>
    <scope>IDENTIFICATION</scope>
</reference>
<keyword evidence="2" id="KW-1185">Reference proteome</keyword>
<dbReference type="Gramene" id="TraesCS4B02G243600.1">
    <property type="protein sequence ID" value="TraesCS4B02G243600.1.cds1"/>
    <property type="gene ID" value="TraesCS4B02G243600"/>
</dbReference>
<evidence type="ECO:0000313" key="2">
    <source>
        <dbReference type="Proteomes" id="UP000019116"/>
    </source>
</evidence>
<dbReference type="Gramene" id="TraesRN4D0100604500.1">
    <property type="protein sequence ID" value="TraesRN4D0100604500.1"/>
    <property type="gene ID" value="TraesRN4D0100604500"/>
</dbReference>